<protein>
    <submittedName>
        <fullName evidence="1">Uncharacterized protein</fullName>
    </submittedName>
</protein>
<name>A0A4C1WWV0_EUMVA</name>
<evidence type="ECO:0000313" key="2">
    <source>
        <dbReference type="Proteomes" id="UP000299102"/>
    </source>
</evidence>
<dbReference type="EMBL" id="BGZK01000666">
    <property type="protein sequence ID" value="GBP55360.1"/>
    <property type="molecule type" value="Genomic_DNA"/>
</dbReference>
<sequence>MTRLCPLLGVELRAYVGIPLVLLVEVLSAIHRCVDVPASGDWATSTTSAGSLTGRQLTSDTLNHTLVKTTGGAPYGTYACGTLKEIYKTTHVGTEQFPKLAAGTLAGWSAVLSSAPLRRK</sequence>
<organism evidence="1 2">
    <name type="scientific">Eumeta variegata</name>
    <name type="common">Bagworm moth</name>
    <name type="synonym">Eumeta japonica</name>
    <dbReference type="NCBI Taxonomy" id="151549"/>
    <lineage>
        <taxon>Eukaryota</taxon>
        <taxon>Metazoa</taxon>
        <taxon>Ecdysozoa</taxon>
        <taxon>Arthropoda</taxon>
        <taxon>Hexapoda</taxon>
        <taxon>Insecta</taxon>
        <taxon>Pterygota</taxon>
        <taxon>Neoptera</taxon>
        <taxon>Endopterygota</taxon>
        <taxon>Lepidoptera</taxon>
        <taxon>Glossata</taxon>
        <taxon>Ditrysia</taxon>
        <taxon>Tineoidea</taxon>
        <taxon>Psychidae</taxon>
        <taxon>Oiketicinae</taxon>
        <taxon>Eumeta</taxon>
    </lineage>
</organism>
<dbReference type="Proteomes" id="UP000299102">
    <property type="component" value="Unassembled WGS sequence"/>
</dbReference>
<accession>A0A4C1WWV0</accession>
<comment type="caution">
    <text evidence="1">The sequence shown here is derived from an EMBL/GenBank/DDBJ whole genome shotgun (WGS) entry which is preliminary data.</text>
</comment>
<reference evidence="1 2" key="1">
    <citation type="journal article" date="2019" name="Commun. Biol.">
        <title>The bagworm genome reveals a unique fibroin gene that provides high tensile strength.</title>
        <authorList>
            <person name="Kono N."/>
            <person name="Nakamura H."/>
            <person name="Ohtoshi R."/>
            <person name="Tomita M."/>
            <person name="Numata K."/>
            <person name="Arakawa K."/>
        </authorList>
    </citation>
    <scope>NUCLEOTIDE SEQUENCE [LARGE SCALE GENOMIC DNA]</scope>
</reference>
<dbReference type="AlphaFoldDB" id="A0A4C1WWV0"/>
<evidence type="ECO:0000313" key="1">
    <source>
        <dbReference type="EMBL" id="GBP55360.1"/>
    </source>
</evidence>
<proteinExistence type="predicted"/>
<keyword evidence="2" id="KW-1185">Reference proteome</keyword>
<gene>
    <name evidence="1" type="ORF">EVAR_31880_1</name>
</gene>